<dbReference type="Proteomes" id="UP000002197">
    <property type="component" value="Chromosome"/>
</dbReference>
<dbReference type="AlphaFoldDB" id="Q64PK5"/>
<sequence>MDAHRIQKSSWRATPATSYYAARKVFSNDKVNMSMRKILESSLIWLFFPYY</sequence>
<dbReference type="HOGENOM" id="CLU_3095541_0_0_10"/>
<dbReference type="EMBL" id="AP006841">
    <property type="protein sequence ID" value="BAD50576.1"/>
    <property type="molecule type" value="Genomic_DNA"/>
</dbReference>
<name>Q64PK5_BACFR</name>
<dbReference type="KEGG" id="bfr:BF3834"/>
<gene>
    <name evidence="1" type="ordered locus">BF3834</name>
</gene>
<proteinExistence type="predicted"/>
<evidence type="ECO:0000313" key="2">
    <source>
        <dbReference type="Proteomes" id="UP000002197"/>
    </source>
</evidence>
<reference evidence="1 2" key="1">
    <citation type="journal article" date="2004" name="Proc. Natl. Acad. Sci. U.S.A.">
        <title>Genomic analysis of Bacteroides fragilis reveals extensive DNA inversions regulating cell surface adaptation.</title>
        <authorList>
            <person name="Kuwahara T."/>
            <person name="Yamashita A."/>
            <person name="Hirakawa H."/>
            <person name="Nakayama H."/>
            <person name="Toh H."/>
            <person name="Okada N."/>
            <person name="Kuhara S."/>
            <person name="Hattori M."/>
            <person name="Hayashi T."/>
            <person name="Ohnishi Y."/>
        </authorList>
    </citation>
    <scope>NUCLEOTIDE SEQUENCE [LARGE SCALE GENOMIC DNA]</scope>
    <source>
        <strain evidence="1 2">YCH46</strain>
    </source>
</reference>
<protein>
    <submittedName>
        <fullName evidence="1">Uncharacterized protein</fullName>
    </submittedName>
</protein>
<accession>Q64PK5</accession>
<evidence type="ECO:0000313" key="1">
    <source>
        <dbReference type="EMBL" id="BAD50576.1"/>
    </source>
</evidence>
<organism evidence="1 2">
    <name type="scientific">Bacteroides fragilis (strain YCH46)</name>
    <dbReference type="NCBI Taxonomy" id="295405"/>
    <lineage>
        <taxon>Bacteria</taxon>
        <taxon>Pseudomonadati</taxon>
        <taxon>Bacteroidota</taxon>
        <taxon>Bacteroidia</taxon>
        <taxon>Bacteroidales</taxon>
        <taxon>Bacteroidaceae</taxon>
        <taxon>Bacteroides</taxon>
    </lineage>
</organism>